<sequence length="112" mass="12434">MEKMKNMKNIAISFVLLLFVFLVLLFIATIFKSLLFTKIFGGVAILLTALLTLVGYLFTKMSYKGIGAKGPLFVPKALGVGITINPYHWLGKCIWLGLELLLIVVLIQFLLA</sequence>
<dbReference type="AlphaFoldDB" id="S1N5B1"/>
<reference evidence="2 3" key="1">
    <citation type="submission" date="2013-03" db="EMBL/GenBank/DDBJ databases">
        <title>The Genome Sequence of Enterococcus columbae ATCC_51263 (PacBio/Illumina hybrid assembly).</title>
        <authorList>
            <consortium name="The Broad Institute Genomics Platform"/>
            <consortium name="The Broad Institute Genome Sequencing Center for Infectious Disease"/>
            <person name="Earl A."/>
            <person name="Russ C."/>
            <person name="Gilmore M."/>
            <person name="Surin D."/>
            <person name="Walker B."/>
            <person name="Young S."/>
            <person name="Zeng Q."/>
            <person name="Gargeya S."/>
            <person name="Fitzgerald M."/>
            <person name="Haas B."/>
            <person name="Abouelleil A."/>
            <person name="Allen A.W."/>
            <person name="Alvarado L."/>
            <person name="Arachchi H.M."/>
            <person name="Berlin A.M."/>
            <person name="Chapman S.B."/>
            <person name="Gainer-Dewar J."/>
            <person name="Goldberg J."/>
            <person name="Griggs A."/>
            <person name="Gujja S."/>
            <person name="Hansen M."/>
            <person name="Howarth C."/>
            <person name="Imamovic A."/>
            <person name="Ireland A."/>
            <person name="Larimer J."/>
            <person name="McCowan C."/>
            <person name="Murphy C."/>
            <person name="Pearson M."/>
            <person name="Poon T.W."/>
            <person name="Priest M."/>
            <person name="Roberts A."/>
            <person name="Saif S."/>
            <person name="Shea T."/>
            <person name="Sisk P."/>
            <person name="Sykes S."/>
            <person name="Wortman J."/>
            <person name="Nusbaum C."/>
            <person name="Birren B."/>
        </authorList>
    </citation>
    <scope>NUCLEOTIDE SEQUENCE [LARGE SCALE GENOMIC DNA]</scope>
    <source>
        <strain evidence="2 3">ATCC 51263</strain>
    </source>
</reference>
<feature type="transmembrane region" description="Helical" evidence="1">
    <location>
        <begin position="39"/>
        <end position="58"/>
    </location>
</feature>
<feature type="transmembrane region" description="Helical" evidence="1">
    <location>
        <begin position="94"/>
        <end position="111"/>
    </location>
</feature>
<dbReference type="eggNOG" id="COG1476">
    <property type="taxonomic scope" value="Bacteria"/>
</dbReference>
<dbReference type="Proteomes" id="UP000014113">
    <property type="component" value="Unassembled WGS sequence"/>
</dbReference>
<dbReference type="OrthoDB" id="4427456at2"/>
<proteinExistence type="predicted"/>
<evidence type="ECO:0000256" key="1">
    <source>
        <dbReference type="SAM" id="Phobius"/>
    </source>
</evidence>
<protein>
    <submittedName>
        <fullName evidence="2">Uncharacterized protein</fullName>
    </submittedName>
</protein>
<dbReference type="STRING" id="1121865.OMW_00088"/>
<keyword evidence="3" id="KW-1185">Reference proteome</keyword>
<organism evidence="2 3">
    <name type="scientific">Enterococcus columbae DSM 7374 = ATCC 51263</name>
    <dbReference type="NCBI Taxonomy" id="1121865"/>
    <lineage>
        <taxon>Bacteria</taxon>
        <taxon>Bacillati</taxon>
        <taxon>Bacillota</taxon>
        <taxon>Bacilli</taxon>
        <taxon>Lactobacillales</taxon>
        <taxon>Enterococcaceae</taxon>
        <taxon>Enterococcus</taxon>
    </lineage>
</organism>
<gene>
    <name evidence="2" type="ORF">I568_00682</name>
</gene>
<accession>S1N5B1</accession>
<name>S1N5B1_9ENTE</name>
<evidence type="ECO:0000313" key="2">
    <source>
        <dbReference type="EMBL" id="EOW84195.1"/>
    </source>
</evidence>
<comment type="caution">
    <text evidence="2">The sequence shown here is derived from an EMBL/GenBank/DDBJ whole genome shotgun (WGS) entry which is preliminary data.</text>
</comment>
<dbReference type="PATRIC" id="fig|1121865.3.peg.83"/>
<evidence type="ECO:0000313" key="3">
    <source>
        <dbReference type="Proteomes" id="UP000014113"/>
    </source>
</evidence>
<keyword evidence="1" id="KW-1133">Transmembrane helix</keyword>
<keyword evidence="1" id="KW-0472">Membrane</keyword>
<keyword evidence="1" id="KW-0812">Transmembrane</keyword>
<dbReference type="EMBL" id="ASWJ01000004">
    <property type="protein sequence ID" value="EOW84195.1"/>
    <property type="molecule type" value="Genomic_DNA"/>
</dbReference>
<dbReference type="RefSeq" id="WP_016182259.1">
    <property type="nucleotide sequence ID" value="NZ_JXKI01000007.1"/>
</dbReference>
<feature type="transmembrane region" description="Helical" evidence="1">
    <location>
        <begin position="12"/>
        <end position="33"/>
    </location>
</feature>